<dbReference type="Pfam" id="PF03478">
    <property type="entry name" value="Beta-prop_KIB1-4"/>
    <property type="match status" value="1"/>
</dbReference>
<dbReference type="Proteomes" id="UP000011116">
    <property type="component" value="Chromosome 1H"/>
</dbReference>
<keyword evidence="3" id="KW-1185">Reference proteome</keyword>
<evidence type="ECO:0000259" key="1">
    <source>
        <dbReference type="Pfam" id="PF03478"/>
    </source>
</evidence>
<dbReference type="InterPro" id="IPR005174">
    <property type="entry name" value="KIB1-4_b-propeller"/>
</dbReference>
<reference evidence="3" key="1">
    <citation type="journal article" date="2012" name="Nature">
        <title>A physical, genetic and functional sequence assembly of the barley genome.</title>
        <authorList>
            <consortium name="The International Barley Genome Sequencing Consortium"/>
            <person name="Mayer K.F."/>
            <person name="Waugh R."/>
            <person name="Brown J.W."/>
            <person name="Schulman A."/>
            <person name="Langridge P."/>
            <person name="Platzer M."/>
            <person name="Fincher G.B."/>
            <person name="Muehlbauer G.J."/>
            <person name="Sato K."/>
            <person name="Close T.J."/>
            <person name="Wise R.P."/>
            <person name="Stein N."/>
        </authorList>
    </citation>
    <scope>NUCLEOTIDE SEQUENCE [LARGE SCALE GENOMIC DNA]</scope>
    <source>
        <strain evidence="3">cv. Morex</strain>
    </source>
</reference>
<accession>A0A8I6WP36</accession>
<protein>
    <recommendedName>
        <fullName evidence="1">KIB1-4 beta-propeller domain-containing protein</fullName>
    </recommendedName>
</protein>
<dbReference type="PANTHER" id="PTHR33165">
    <property type="entry name" value="F-BOX DOMAIN CONTAINING PROTEIN-LIKE-RELATED"/>
    <property type="match status" value="1"/>
</dbReference>
<dbReference type="Gramene" id="HORVU.MOREX.r2.1HG0029660.1">
    <property type="protein sequence ID" value="HORVU.MOREX.r2.1HG0029660.1.CDS.1"/>
    <property type="gene ID" value="HORVU.MOREX.r2.1HG0029660"/>
</dbReference>
<organism evidence="2 3">
    <name type="scientific">Hordeum vulgare subsp. vulgare</name>
    <name type="common">Domesticated barley</name>
    <dbReference type="NCBI Taxonomy" id="112509"/>
    <lineage>
        <taxon>Eukaryota</taxon>
        <taxon>Viridiplantae</taxon>
        <taxon>Streptophyta</taxon>
        <taxon>Embryophyta</taxon>
        <taxon>Tracheophyta</taxon>
        <taxon>Spermatophyta</taxon>
        <taxon>Magnoliopsida</taxon>
        <taxon>Liliopsida</taxon>
        <taxon>Poales</taxon>
        <taxon>Poaceae</taxon>
        <taxon>BOP clade</taxon>
        <taxon>Pooideae</taxon>
        <taxon>Triticodae</taxon>
        <taxon>Triticeae</taxon>
        <taxon>Hordeinae</taxon>
        <taxon>Hordeum</taxon>
    </lineage>
</organism>
<evidence type="ECO:0000313" key="3">
    <source>
        <dbReference type="Proteomes" id="UP000011116"/>
    </source>
</evidence>
<reference evidence="2" key="2">
    <citation type="submission" date="2020-10" db="EMBL/GenBank/DDBJ databases">
        <authorList>
            <person name="Scholz U."/>
            <person name="Mascher M."/>
            <person name="Fiebig A."/>
        </authorList>
    </citation>
    <scope>NUCLEOTIDE SEQUENCE [LARGE SCALE GENOMIC DNA]</scope>
    <source>
        <strain evidence="2">cv. Morex</strain>
    </source>
</reference>
<feature type="domain" description="KIB1-4 beta-propeller" evidence="1">
    <location>
        <begin position="3"/>
        <end position="168"/>
    </location>
</feature>
<proteinExistence type="predicted"/>
<dbReference type="EnsemblPlants" id="HORVU.MOREX.r3.1HG0038240.1">
    <property type="protein sequence ID" value="HORVU.MOREX.r3.1HG0038240.1.CDS1"/>
    <property type="gene ID" value="HORVU.MOREX.r3.1HG0038240"/>
</dbReference>
<evidence type="ECO:0000313" key="2">
    <source>
        <dbReference type="EnsemblPlants" id="HORVU.MOREX.r3.1HG0038240.1.CDS1"/>
    </source>
</evidence>
<reference evidence="2" key="3">
    <citation type="submission" date="2022-01" db="UniProtKB">
        <authorList>
            <consortium name="EnsemblPlants"/>
        </authorList>
    </citation>
    <scope>IDENTIFICATION</scope>
    <source>
        <strain evidence="2">subsp. vulgare</strain>
    </source>
</reference>
<dbReference type="AlphaFoldDB" id="A0A8I6WP36"/>
<dbReference type="Gramene" id="HORVU.MOREX.r3.1HG0038240.1">
    <property type="protein sequence ID" value="HORVU.MOREX.r3.1HG0038240.1.CDS1"/>
    <property type="gene ID" value="HORVU.MOREX.r3.1HG0038240"/>
</dbReference>
<dbReference type="PANTHER" id="PTHR33165:SF72">
    <property type="entry name" value="F-BOX DOMAIN-CONTAINING PROTEIN"/>
    <property type="match status" value="1"/>
</dbReference>
<sequence>MSAFVCCSPTAPFSVVASFVWKPMVLWTQPGRLRWEIIHHGMVELQNFLPFQGLLFATTTWRKEIVMVYPPRKISMPYSSLAEADQSLIWREYLVEVAGRMMLVVQHGTDDRAWPKCAFKIFEVDIWGQKLLPICNLGGRALFLSSDRCLCVPTMSLPSLYSNSVYFSLTYNPAVVQSLSSGLSEDLAALCHIHDMKKKTRPSVRPFTIADHLLTYCNHLEWARGLMFHEYRYIPESFVELNKKIKAHCSQVHIPRTGAGGSKAKLCHN</sequence>
<name>A0A8I6WP36_HORVV</name>